<dbReference type="GO" id="GO:0050906">
    <property type="term" value="P:detection of stimulus involved in sensory perception"/>
    <property type="evidence" value="ECO:0007669"/>
    <property type="project" value="UniProtKB-ARBA"/>
</dbReference>
<dbReference type="SUPFAM" id="SSF53850">
    <property type="entry name" value="Periplasmic binding protein-like II"/>
    <property type="match status" value="1"/>
</dbReference>
<evidence type="ECO:0000256" key="4">
    <source>
        <dbReference type="ARBA" id="ARBA00022692"/>
    </source>
</evidence>
<comment type="subcellular location">
    <subcellularLocation>
        <location evidence="1">Cell membrane</location>
        <topology evidence="1">Multi-pass membrane protein</topology>
    </subcellularLocation>
</comment>
<evidence type="ECO:0000313" key="12">
    <source>
        <dbReference type="Proteomes" id="UP001168821"/>
    </source>
</evidence>
<sequence>MMGTNFTVSYVVAKPDYPFDVTDYRYRHIDNYSKLNYNTISYLLEMLNFTTIFIQRDSWGYKAPNASHFEGGMFGDLETGSAELGGTVSYYTADRLNIVEYVSIQSPIEVKFILKAPPLSNVRNLFTLPFEANVWFCLSLVSAVTVFILYVVVMCEEKYRQNFKKYDIVEYIKPKFLDVAMVQIGCCTQQGSDTEPRSSSGRIILLIMLLLMMFFYTAYSASIVVLLQSTSNSITTVYDLLYSKIELGVEDIVYSRYYFESQQEPVRKAIYDTKVAAKGRKANFMSMQIGIKKMRDEFFAFHAETSAAYKVVMDLFQEHEKCGLTEIDYLNHFRPTITMRKKSPFKDHIKVG</sequence>
<dbReference type="InterPro" id="IPR052192">
    <property type="entry name" value="Insect_Ionotropic_Sensory_Rcpt"/>
</dbReference>
<gene>
    <name evidence="11" type="ORF">Zmor_001128</name>
</gene>
<evidence type="ECO:0000256" key="6">
    <source>
        <dbReference type="ARBA" id="ARBA00023136"/>
    </source>
</evidence>
<proteinExistence type="inferred from homology"/>
<evidence type="ECO:0000256" key="2">
    <source>
        <dbReference type="ARBA" id="ARBA00008685"/>
    </source>
</evidence>
<name>A0AA38J7W9_9CUCU</name>
<organism evidence="11 12">
    <name type="scientific">Zophobas morio</name>
    <dbReference type="NCBI Taxonomy" id="2755281"/>
    <lineage>
        <taxon>Eukaryota</taxon>
        <taxon>Metazoa</taxon>
        <taxon>Ecdysozoa</taxon>
        <taxon>Arthropoda</taxon>
        <taxon>Hexapoda</taxon>
        <taxon>Insecta</taxon>
        <taxon>Pterygota</taxon>
        <taxon>Neoptera</taxon>
        <taxon>Endopterygota</taxon>
        <taxon>Coleoptera</taxon>
        <taxon>Polyphaga</taxon>
        <taxon>Cucujiformia</taxon>
        <taxon>Tenebrionidae</taxon>
        <taxon>Zophobas</taxon>
    </lineage>
</organism>
<feature type="transmembrane region" description="Helical" evidence="9">
    <location>
        <begin position="203"/>
        <end position="227"/>
    </location>
</feature>
<dbReference type="PANTHER" id="PTHR42643:SF33">
    <property type="entry name" value="GLUTAMATE RECEPTOR 2-LIKE PROTEIN"/>
    <property type="match status" value="1"/>
</dbReference>
<dbReference type="GO" id="GO:0015276">
    <property type="term" value="F:ligand-gated monoatomic ion channel activity"/>
    <property type="evidence" value="ECO:0007669"/>
    <property type="project" value="InterPro"/>
</dbReference>
<dbReference type="Proteomes" id="UP001168821">
    <property type="component" value="Unassembled WGS sequence"/>
</dbReference>
<keyword evidence="8" id="KW-0325">Glycoprotein</keyword>
<evidence type="ECO:0000256" key="7">
    <source>
        <dbReference type="ARBA" id="ARBA00023170"/>
    </source>
</evidence>
<evidence type="ECO:0000313" key="11">
    <source>
        <dbReference type="EMBL" id="KAJ3665639.1"/>
    </source>
</evidence>
<dbReference type="EMBL" id="JALNTZ010000001">
    <property type="protein sequence ID" value="KAJ3665639.1"/>
    <property type="molecule type" value="Genomic_DNA"/>
</dbReference>
<dbReference type="InterPro" id="IPR001320">
    <property type="entry name" value="Iontro_rcpt_C"/>
</dbReference>
<keyword evidence="6 9" id="KW-0472">Membrane</keyword>
<dbReference type="PANTHER" id="PTHR42643">
    <property type="entry name" value="IONOTROPIC RECEPTOR 20A-RELATED"/>
    <property type="match status" value="1"/>
</dbReference>
<evidence type="ECO:0000256" key="5">
    <source>
        <dbReference type="ARBA" id="ARBA00022989"/>
    </source>
</evidence>
<dbReference type="AlphaFoldDB" id="A0AA38J7W9"/>
<accession>A0AA38J7W9</accession>
<dbReference type="Pfam" id="PF00060">
    <property type="entry name" value="Lig_chan"/>
    <property type="match status" value="1"/>
</dbReference>
<keyword evidence="12" id="KW-1185">Reference proteome</keyword>
<reference evidence="11" key="1">
    <citation type="journal article" date="2023" name="G3 (Bethesda)">
        <title>Whole genome assemblies of Zophobas morio and Tenebrio molitor.</title>
        <authorList>
            <person name="Kaur S."/>
            <person name="Stinson S.A."/>
            <person name="diCenzo G.C."/>
        </authorList>
    </citation>
    <scope>NUCLEOTIDE SEQUENCE</scope>
    <source>
        <strain evidence="11">QUZm001</strain>
    </source>
</reference>
<feature type="domain" description="Ionotropic glutamate receptor C-terminal" evidence="10">
    <location>
        <begin position="132"/>
        <end position="295"/>
    </location>
</feature>
<keyword evidence="3" id="KW-1003">Cell membrane</keyword>
<evidence type="ECO:0000259" key="10">
    <source>
        <dbReference type="Pfam" id="PF00060"/>
    </source>
</evidence>
<dbReference type="Gene3D" id="1.10.287.70">
    <property type="match status" value="1"/>
</dbReference>
<evidence type="ECO:0000256" key="1">
    <source>
        <dbReference type="ARBA" id="ARBA00004651"/>
    </source>
</evidence>
<keyword evidence="4 9" id="KW-0812">Transmembrane</keyword>
<evidence type="ECO:0000256" key="9">
    <source>
        <dbReference type="SAM" id="Phobius"/>
    </source>
</evidence>
<dbReference type="GO" id="GO:0005886">
    <property type="term" value="C:plasma membrane"/>
    <property type="evidence" value="ECO:0007669"/>
    <property type="project" value="UniProtKB-SubCell"/>
</dbReference>
<feature type="transmembrane region" description="Helical" evidence="9">
    <location>
        <begin position="132"/>
        <end position="155"/>
    </location>
</feature>
<keyword evidence="7" id="KW-0675">Receptor</keyword>
<evidence type="ECO:0000256" key="3">
    <source>
        <dbReference type="ARBA" id="ARBA00022475"/>
    </source>
</evidence>
<evidence type="ECO:0000256" key="8">
    <source>
        <dbReference type="ARBA" id="ARBA00023180"/>
    </source>
</evidence>
<protein>
    <recommendedName>
        <fullName evidence="10">Ionotropic glutamate receptor C-terminal domain-containing protein</fullName>
    </recommendedName>
</protein>
<keyword evidence="5 9" id="KW-1133">Transmembrane helix</keyword>
<comment type="caution">
    <text evidence="11">The sequence shown here is derived from an EMBL/GenBank/DDBJ whole genome shotgun (WGS) entry which is preliminary data.</text>
</comment>
<comment type="similarity">
    <text evidence="2">Belongs to the glutamate-gated ion channel (TC 1.A.10.1) family.</text>
</comment>